<organism evidence="1 2">
    <name type="scientific">Candidatus Pristimantibacillus lignocellulolyticus</name>
    <dbReference type="NCBI Taxonomy" id="2994561"/>
    <lineage>
        <taxon>Bacteria</taxon>
        <taxon>Bacillati</taxon>
        <taxon>Bacillota</taxon>
        <taxon>Bacilli</taxon>
        <taxon>Bacillales</taxon>
        <taxon>Paenibacillaceae</taxon>
        <taxon>Candidatus Pristimantibacillus</taxon>
    </lineage>
</organism>
<dbReference type="KEGG" id="plig:NAG76_22345"/>
<reference evidence="1" key="1">
    <citation type="submission" date="2022-05" db="EMBL/GenBank/DDBJ databases">
        <title>Novel bacterial taxa in a minimal lignocellulolytic consortium and its capacity to transform plastics disclosed by genome-resolved metagenomics.</title>
        <authorList>
            <person name="Rodriguez C.A.D."/>
            <person name="Diaz-Garcia L."/>
            <person name="Herrera K."/>
            <person name="Tarazona N.A."/>
            <person name="Sproer C."/>
            <person name="Overmann J."/>
            <person name="Jimenez D.J."/>
        </authorList>
    </citation>
    <scope>NUCLEOTIDE SEQUENCE</scope>
    <source>
        <strain evidence="1">MAG5</strain>
    </source>
</reference>
<gene>
    <name evidence="1" type="ORF">NAG76_22345</name>
</gene>
<protein>
    <submittedName>
        <fullName evidence="1">Recombinase RecT</fullName>
    </submittedName>
</protein>
<dbReference type="GO" id="GO:0003677">
    <property type="term" value="F:DNA binding"/>
    <property type="evidence" value="ECO:0007669"/>
    <property type="project" value="InterPro"/>
</dbReference>
<dbReference type="AlphaFoldDB" id="A0A9J6ZED5"/>
<dbReference type="InterPro" id="IPR018330">
    <property type="entry name" value="RecT_fam"/>
</dbReference>
<sequence>MSEQQSQNQIVQAQQNTASQRFVSKVMQEFGAGSEIALTESQQRLARNYFSSISAVLSTAEINRMKKSDQYRDAVPVTWENVDLNKLSLDVVAYARLGLDPLQKNHLFPIPYKNNSTGKYDITFMEGYRGLELKAVKYGLSVPTAVIVELVYETDHFKPIKKDARNSVESYEFEVTNPFSRGNIIGGFYYHEYKDDSSKNKIVMMPIAEILKRKPEKASAEFWGGEKDEYKNGKKTGNKVQVDGWHEQMCYKTVFRAAHGDVTIDPQKIDADYHRIKAMETQAAEFETQQEIAQSANSEAIDVTHYQVVDDEQPTPTTVEEEEF</sequence>
<dbReference type="Pfam" id="PF03837">
    <property type="entry name" value="RecT"/>
    <property type="match status" value="1"/>
</dbReference>
<dbReference type="Proteomes" id="UP001056756">
    <property type="component" value="Chromosome"/>
</dbReference>
<evidence type="ECO:0000313" key="1">
    <source>
        <dbReference type="EMBL" id="URN94523.1"/>
    </source>
</evidence>
<name>A0A9J6ZED5_9BACL</name>
<dbReference type="EMBL" id="CP097899">
    <property type="protein sequence ID" value="URN94523.1"/>
    <property type="molecule type" value="Genomic_DNA"/>
</dbReference>
<evidence type="ECO:0000313" key="2">
    <source>
        <dbReference type="Proteomes" id="UP001056756"/>
    </source>
</evidence>
<accession>A0A9J6ZED5</accession>
<dbReference type="GO" id="GO:0006259">
    <property type="term" value="P:DNA metabolic process"/>
    <property type="evidence" value="ECO:0007669"/>
    <property type="project" value="InterPro"/>
</dbReference>
<proteinExistence type="predicted"/>